<proteinExistence type="predicted"/>
<name>A0A2M3ZN94_9DIPT</name>
<accession>A0A2M3ZN94</accession>
<sequence length="113" mass="12018">MSLIRPPHSRFVFSSGFFFGFLPSPGSPAPPLLAAASRSFFSSSLVSSAPGACLLRFRSSSAFFLRNRIMSLFAFSSSNGSSACRSHLPGGSTIESSRNSLMADRSSRRSSAL</sequence>
<protein>
    <submittedName>
        <fullName evidence="2">Putative secreted peptide</fullName>
    </submittedName>
</protein>
<feature type="region of interest" description="Disordered" evidence="1">
    <location>
        <begin position="78"/>
        <end position="113"/>
    </location>
</feature>
<evidence type="ECO:0000313" key="2">
    <source>
        <dbReference type="EMBL" id="MBW29973.1"/>
    </source>
</evidence>
<reference evidence="2" key="1">
    <citation type="submission" date="2018-01" db="EMBL/GenBank/DDBJ databases">
        <title>An insight into the sialome of Amazonian anophelines.</title>
        <authorList>
            <person name="Ribeiro J.M."/>
            <person name="Scarpassa V."/>
            <person name="Calvo E."/>
        </authorList>
    </citation>
    <scope>NUCLEOTIDE SEQUENCE</scope>
    <source>
        <tissue evidence="2">Salivary glands</tissue>
    </source>
</reference>
<organism evidence="2">
    <name type="scientific">Anopheles braziliensis</name>
    <dbReference type="NCBI Taxonomy" id="58242"/>
    <lineage>
        <taxon>Eukaryota</taxon>
        <taxon>Metazoa</taxon>
        <taxon>Ecdysozoa</taxon>
        <taxon>Arthropoda</taxon>
        <taxon>Hexapoda</taxon>
        <taxon>Insecta</taxon>
        <taxon>Pterygota</taxon>
        <taxon>Neoptera</taxon>
        <taxon>Endopterygota</taxon>
        <taxon>Diptera</taxon>
        <taxon>Nematocera</taxon>
        <taxon>Culicoidea</taxon>
        <taxon>Culicidae</taxon>
        <taxon>Anophelinae</taxon>
        <taxon>Anopheles</taxon>
    </lineage>
</organism>
<dbReference type="AlphaFoldDB" id="A0A2M3ZN94"/>
<dbReference type="EMBL" id="GGFM01009222">
    <property type="protein sequence ID" value="MBW29973.1"/>
    <property type="molecule type" value="Transcribed_RNA"/>
</dbReference>
<evidence type="ECO:0000256" key="1">
    <source>
        <dbReference type="SAM" id="MobiDB-lite"/>
    </source>
</evidence>